<evidence type="ECO:0000256" key="1">
    <source>
        <dbReference type="ARBA" id="ARBA00008922"/>
    </source>
</evidence>
<organism evidence="3">
    <name type="scientific">Saimiriine herpesvirus 2</name>
    <name type="common">SaHV-2</name>
    <name type="synonym">Herpesvirus saimiri</name>
    <dbReference type="NCBI Taxonomy" id="10381"/>
    <lineage>
        <taxon>Viruses</taxon>
        <taxon>Duplodnaviria</taxon>
        <taxon>Heunggongvirae</taxon>
        <taxon>Peploviricota</taxon>
        <taxon>Herviviricetes</taxon>
        <taxon>Herpesvirales</taxon>
        <taxon>Orthoherpesviridae</taxon>
        <taxon>Gammaherpesvirinae</taxon>
        <taxon>Rhadinovirus</taxon>
        <taxon>Rhadinovirus saimiriinegamma2</taxon>
    </lineage>
</organism>
<proteinExistence type="inferred from homology"/>
<accession>Q80BJ5</accession>
<reference evidence="3" key="1">
    <citation type="journal article" date="2003" name="Virology">
        <title>The genome of herpesvirus saimiri C488 which is capable of transforming human T cells.</title>
        <authorList>
            <person name="Ensser A."/>
            <person name="Thurau M."/>
            <person name="Wittmann S."/>
            <person name="Fickenscher H."/>
        </authorList>
    </citation>
    <scope>NUCLEOTIDE SEQUENCE</scope>
    <source>
        <strain evidence="3">A6051</strain>
    </source>
</reference>
<dbReference type="EMBL" id="AJ410483">
    <property type="protein sequence ID" value="CAC85005.1"/>
    <property type="molecule type" value="Genomic_DNA"/>
</dbReference>
<sequence length="115" mass="13182">MASRRSCADVEELEKELQKLKIENKALKKKLVQHTSPEDEMLTSAQKDAIINSTVNKLTKKAEEKIRERVLKDLLPLVSKNQCMEAIARIKYRIDVSVDETCDLSRRSASKPRTK</sequence>
<organismHost>
    <name type="scientific">Saimiri sciureus</name>
    <name type="common">Common squirrel monkey</name>
    <dbReference type="NCBI Taxonomy" id="9521"/>
</organismHost>
<keyword evidence="2" id="KW-0175">Coiled coil</keyword>
<evidence type="ECO:0000256" key="2">
    <source>
        <dbReference type="SAM" id="Coils"/>
    </source>
</evidence>
<dbReference type="Gene3D" id="1.10.3390.10">
    <property type="entry name" value="YejL-like"/>
    <property type="match status" value="1"/>
</dbReference>
<comment type="similarity">
    <text evidence="1">Belongs to the herpesviridae BLRF2 family.</text>
</comment>
<dbReference type="InterPro" id="IPR008642">
    <property type="entry name" value="Herpes_BLRF2"/>
</dbReference>
<dbReference type="Pfam" id="PF05812">
    <property type="entry name" value="Herpes_BLRF2"/>
    <property type="match status" value="1"/>
</dbReference>
<dbReference type="SUPFAM" id="SSF160459">
    <property type="entry name" value="BLRF2-like"/>
    <property type="match status" value="1"/>
</dbReference>
<feature type="coiled-coil region" evidence="2">
    <location>
        <begin position="3"/>
        <end position="30"/>
    </location>
</feature>
<name>Q80BJ5_SHV2</name>
<protein>
    <submittedName>
        <fullName evidence="3">Uncharacterized protein</fullName>
    </submittedName>
</protein>
<evidence type="ECO:0000313" key="3">
    <source>
        <dbReference type="EMBL" id="CAC85005.1"/>
    </source>
</evidence>